<keyword evidence="2" id="KW-0732">Signal</keyword>
<organism evidence="3 4">
    <name type="scientific">Gloeobacter kilaueensis (strain ATCC BAA-2537 / CCAP 1431/1 / ULC 316 / JS1)</name>
    <dbReference type="NCBI Taxonomy" id="1183438"/>
    <lineage>
        <taxon>Bacteria</taxon>
        <taxon>Bacillati</taxon>
        <taxon>Cyanobacteriota</taxon>
        <taxon>Cyanophyceae</taxon>
        <taxon>Gloeobacterales</taxon>
        <taxon>Gloeobacteraceae</taxon>
        <taxon>Gloeobacter</taxon>
    </lineage>
</organism>
<feature type="signal peptide" evidence="2">
    <location>
        <begin position="1"/>
        <end position="22"/>
    </location>
</feature>
<evidence type="ECO:0000256" key="2">
    <source>
        <dbReference type="SAM" id="SignalP"/>
    </source>
</evidence>
<evidence type="ECO:0008006" key="5">
    <source>
        <dbReference type="Google" id="ProtNLM"/>
    </source>
</evidence>
<evidence type="ECO:0000313" key="3">
    <source>
        <dbReference type="EMBL" id="AGY56402.1"/>
    </source>
</evidence>
<proteinExistence type="predicted"/>
<reference evidence="3 4" key="1">
    <citation type="journal article" date="2013" name="PLoS ONE">
        <title>Cultivation and Complete Genome Sequencing of Gloeobacter kilaueensis sp. nov., from a Lava Cave in Kilauea Caldera, Hawai'i.</title>
        <authorList>
            <person name="Saw J.H."/>
            <person name="Schatz M."/>
            <person name="Brown M.V."/>
            <person name="Kunkel D.D."/>
            <person name="Foster J.S."/>
            <person name="Shick H."/>
            <person name="Christensen S."/>
            <person name="Hou S."/>
            <person name="Wan X."/>
            <person name="Donachie S.P."/>
        </authorList>
    </citation>
    <scope>NUCLEOTIDE SEQUENCE [LARGE SCALE GENOMIC DNA]</scope>
    <source>
        <strain evidence="4">JS</strain>
    </source>
</reference>
<feature type="region of interest" description="Disordered" evidence="1">
    <location>
        <begin position="22"/>
        <end position="56"/>
    </location>
</feature>
<feature type="compositionally biased region" description="Low complexity" evidence="1">
    <location>
        <begin position="45"/>
        <end position="54"/>
    </location>
</feature>
<feature type="chain" id="PRO_5004663551" description="P pilus assembly/Cpx signaling pathway, periplasmic inhibitor/zinc-resistance associated protein" evidence="2">
    <location>
        <begin position="23"/>
        <end position="102"/>
    </location>
</feature>
<dbReference type="AlphaFoldDB" id="U5QBX8"/>
<dbReference type="STRING" id="1183438.GKIL_0155"/>
<accession>U5QBX8</accession>
<dbReference type="RefSeq" id="WP_023171401.1">
    <property type="nucleotide sequence ID" value="NC_022600.1"/>
</dbReference>
<sequence>MKSSTLLALAALPLLVAQPALSQPDFFLPPPDGGPLEELNLTSDQQSQIQQIIKSSHDRSKPLLQQLRQMGQDTRKQIDGVLTAEQREQLKQRRAERFDQAQ</sequence>
<evidence type="ECO:0000313" key="4">
    <source>
        <dbReference type="Proteomes" id="UP000017396"/>
    </source>
</evidence>
<dbReference type="HOGENOM" id="CLU_2273376_0_0_3"/>
<protein>
    <recommendedName>
        <fullName evidence="5">P pilus assembly/Cpx signaling pathway, periplasmic inhibitor/zinc-resistance associated protein</fullName>
    </recommendedName>
</protein>
<dbReference type="Proteomes" id="UP000017396">
    <property type="component" value="Chromosome"/>
</dbReference>
<name>U5QBX8_GLOK1</name>
<evidence type="ECO:0000256" key="1">
    <source>
        <dbReference type="SAM" id="MobiDB-lite"/>
    </source>
</evidence>
<dbReference type="KEGG" id="glj:GKIL_0155"/>
<dbReference type="EMBL" id="CP003587">
    <property type="protein sequence ID" value="AGY56402.1"/>
    <property type="molecule type" value="Genomic_DNA"/>
</dbReference>
<keyword evidence="4" id="KW-1185">Reference proteome</keyword>
<gene>
    <name evidence="3" type="ORF">GKIL_0155</name>
</gene>